<evidence type="ECO:0000313" key="3">
    <source>
        <dbReference type="Proteomes" id="UP000613580"/>
    </source>
</evidence>
<feature type="compositionally biased region" description="Low complexity" evidence="1">
    <location>
        <begin position="175"/>
        <end position="186"/>
    </location>
</feature>
<protein>
    <submittedName>
        <fullName evidence="2">Uncharacterized protein</fullName>
    </submittedName>
</protein>
<dbReference type="Proteomes" id="UP000613580">
    <property type="component" value="Unassembled WGS sequence"/>
</dbReference>
<accession>A0A8H6TSY2</accession>
<evidence type="ECO:0000313" key="2">
    <source>
        <dbReference type="EMBL" id="KAF7322504.1"/>
    </source>
</evidence>
<name>A0A8H6TSY2_MYCCL</name>
<proteinExistence type="predicted"/>
<gene>
    <name evidence="2" type="ORF">HMN09_00028900</name>
</gene>
<feature type="region of interest" description="Disordered" evidence="1">
    <location>
        <begin position="174"/>
        <end position="195"/>
    </location>
</feature>
<dbReference type="EMBL" id="JACAZE010000001">
    <property type="protein sequence ID" value="KAF7322504.1"/>
    <property type="molecule type" value="Genomic_DNA"/>
</dbReference>
<evidence type="ECO:0000256" key="1">
    <source>
        <dbReference type="SAM" id="MobiDB-lite"/>
    </source>
</evidence>
<reference evidence="2" key="1">
    <citation type="submission" date="2020-05" db="EMBL/GenBank/DDBJ databases">
        <title>Mycena genomes resolve the evolution of fungal bioluminescence.</title>
        <authorList>
            <person name="Tsai I.J."/>
        </authorList>
    </citation>
    <scope>NUCLEOTIDE SEQUENCE</scope>
    <source>
        <strain evidence="2">110903Hualien_Pintung</strain>
    </source>
</reference>
<keyword evidence="3" id="KW-1185">Reference proteome</keyword>
<sequence>MVAIIPRNNKKELGSSHIIHTGGLDKYFEESEDGYLAKMPSNCIDDVANKMALYAAYNSPDQPITRNLGQLRADCSAKLKQMLAEASWGSTKKLAVSYKDDGIDDYYKALNVRFIRPADFSFDNKSTKNWNMEFATRVHTLILGKQIEFVPLNPALGSVEADQQAVIRRRKGRGAKASAAAGSARAPLPGASEFQVEQRDSLTRQSLTLMHQSPMLPLHQSLVPTHQTPTNGQPFQPLQYQAPCHEQGLV</sequence>
<dbReference type="AlphaFoldDB" id="A0A8H6TSY2"/>
<comment type="caution">
    <text evidence="2">The sequence shown here is derived from an EMBL/GenBank/DDBJ whole genome shotgun (WGS) entry which is preliminary data.</text>
</comment>
<organism evidence="2 3">
    <name type="scientific">Mycena chlorophos</name>
    <name type="common">Agaric fungus</name>
    <name type="synonym">Agaricus chlorophos</name>
    <dbReference type="NCBI Taxonomy" id="658473"/>
    <lineage>
        <taxon>Eukaryota</taxon>
        <taxon>Fungi</taxon>
        <taxon>Dikarya</taxon>
        <taxon>Basidiomycota</taxon>
        <taxon>Agaricomycotina</taxon>
        <taxon>Agaricomycetes</taxon>
        <taxon>Agaricomycetidae</taxon>
        <taxon>Agaricales</taxon>
        <taxon>Marasmiineae</taxon>
        <taxon>Mycenaceae</taxon>
        <taxon>Mycena</taxon>
    </lineage>
</organism>